<dbReference type="GO" id="GO:0032259">
    <property type="term" value="P:methylation"/>
    <property type="evidence" value="ECO:0007669"/>
    <property type="project" value="UniProtKB-KW"/>
</dbReference>
<dbReference type="EC" id="2.1.1.77" evidence="3"/>
<evidence type="ECO:0000313" key="14">
    <source>
        <dbReference type="Proteomes" id="UP001500037"/>
    </source>
</evidence>
<feature type="region of interest" description="Disordered" evidence="12">
    <location>
        <begin position="370"/>
        <end position="390"/>
    </location>
</feature>
<comment type="subcellular location">
    <subcellularLocation>
        <location evidence="1">Cytoplasm</location>
    </subcellularLocation>
</comment>
<evidence type="ECO:0000256" key="4">
    <source>
        <dbReference type="ARBA" id="ARBA00013346"/>
    </source>
</evidence>
<dbReference type="GO" id="GO:0008168">
    <property type="term" value="F:methyltransferase activity"/>
    <property type="evidence" value="ECO:0007669"/>
    <property type="project" value="UniProtKB-KW"/>
</dbReference>
<evidence type="ECO:0000256" key="11">
    <source>
        <dbReference type="ARBA" id="ARBA00031350"/>
    </source>
</evidence>
<proteinExistence type="inferred from homology"/>
<dbReference type="Gene3D" id="3.40.50.150">
    <property type="entry name" value="Vaccinia Virus protein VP39"/>
    <property type="match status" value="1"/>
</dbReference>
<gene>
    <name evidence="13" type="ORF">GCM10009665_61730</name>
</gene>
<evidence type="ECO:0000256" key="9">
    <source>
        <dbReference type="ARBA" id="ARBA00030757"/>
    </source>
</evidence>
<keyword evidence="6 13" id="KW-0489">Methyltransferase</keyword>
<evidence type="ECO:0000256" key="5">
    <source>
        <dbReference type="ARBA" id="ARBA00022490"/>
    </source>
</evidence>
<evidence type="ECO:0000256" key="2">
    <source>
        <dbReference type="ARBA" id="ARBA00005369"/>
    </source>
</evidence>
<dbReference type="PANTHER" id="PTHR11579">
    <property type="entry name" value="PROTEIN-L-ISOASPARTATE O-METHYLTRANSFERASE"/>
    <property type="match status" value="1"/>
</dbReference>
<evidence type="ECO:0000256" key="10">
    <source>
        <dbReference type="ARBA" id="ARBA00031323"/>
    </source>
</evidence>
<evidence type="ECO:0000256" key="6">
    <source>
        <dbReference type="ARBA" id="ARBA00022603"/>
    </source>
</evidence>
<evidence type="ECO:0000256" key="1">
    <source>
        <dbReference type="ARBA" id="ARBA00004496"/>
    </source>
</evidence>
<sequence length="390" mass="42293">MPMTVTGTTDLTHRRAVLDTAMQERGAWPARSPWIREAVRTLPRDRFAPDRLWRWDGHAYVPVDRQVDPDGWARELYAGPDDAAVTQVTDGLPTSSLSSPGVVVDMLDSLLLEPGHRVLDLGTGAGWNCALAAHRTGPGRVTSIEVDTGLAAAARARLAQAGLAVGVEVGDGAAGWPVGIPFDRVIATYAVERVPWPWVEQCAPGGRIVTPWGRLGHVALTVADDHRSATGWMQGLAQFMPARDRSRPEPAFAEVRGHGPADHRGAMERGLEPLRADWDLLFTLRVTLPAVRITTAVDQDGTSAWIHDGLASWAVLSARPGGATVHGGGPRRLAAELEAAWRTWETHDRPGVYDYGMTVRPDRQYVWLNDPDTGPRWPTSATADQGQAVD</sequence>
<dbReference type="PANTHER" id="PTHR11579:SF0">
    <property type="entry name" value="PROTEIN-L-ISOASPARTATE(D-ASPARTATE) O-METHYLTRANSFERASE"/>
    <property type="match status" value="1"/>
</dbReference>
<dbReference type="InterPro" id="IPR029063">
    <property type="entry name" value="SAM-dependent_MTases_sf"/>
</dbReference>
<reference evidence="14" key="1">
    <citation type="journal article" date="2019" name="Int. J. Syst. Evol. Microbiol.">
        <title>The Global Catalogue of Microorganisms (GCM) 10K type strain sequencing project: providing services to taxonomists for standard genome sequencing and annotation.</title>
        <authorList>
            <consortium name="The Broad Institute Genomics Platform"/>
            <consortium name="The Broad Institute Genome Sequencing Center for Infectious Disease"/>
            <person name="Wu L."/>
            <person name="Ma J."/>
        </authorList>
    </citation>
    <scope>NUCLEOTIDE SEQUENCE [LARGE SCALE GENOMIC DNA]</scope>
    <source>
        <strain evidence="14">JCM 13004</strain>
    </source>
</reference>
<comment type="similarity">
    <text evidence="2">Belongs to the methyltransferase superfamily. L-isoaspartyl/D-aspartyl protein methyltransferase family.</text>
</comment>
<keyword evidence="7" id="KW-0808">Transferase</keyword>
<keyword evidence="14" id="KW-1185">Reference proteome</keyword>
<dbReference type="EMBL" id="BAAALF010000160">
    <property type="protein sequence ID" value="GAA1263870.1"/>
    <property type="molecule type" value="Genomic_DNA"/>
</dbReference>
<feature type="compositionally biased region" description="Polar residues" evidence="12">
    <location>
        <begin position="379"/>
        <end position="390"/>
    </location>
</feature>
<evidence type="ECO:0000256" key="7">
    <source>
        <dbReference type="ARBA" id="ARBA00022679"/>
    </source>
</evidence>
<organism evidence="13 14">
    <name type="scientific">Kitasatospora nipponensis</name>
    <dbReference type="NCBI Taxonomy" id="258049"/>
    <lineage>
        <taxon>Bacteria</taxon>
        <taxon>Bacillati</taxon>
        <taxon>Actinomycetota</taxon>
        <taxon>Actinomycetes</taxon>
        <taxon>Kitasatosporales</taxon>
        <taxon>Streptomycetaceae</taxon>
        <taxon>Kitasatospora</taxon>
    </lineage>
</organism>
<keyword evidence="5" id="KW-0963">Cytoplasm</keyword>
<evidence type="ECO:0000256" key="12">
    <source>
        <dbReference type="SAM" id="MobiDB-lite"/>
    </source>
</evidence>
<evidence type="ECO:0000256" key="3">
    <source>
        <dbReference type="ARBA" id="ARBA00011890"/>
    </source>
</evidence>
<comment type="caution">
    <text evidence="13">The sequence shown here is derived from an EMBL/GenBank/DDBJ whole genome shotgun (WGS) entry which is preliminary data.</text>
</comment>
<dbReference type="CDD" id="cd02440">
    <property type="entry name" value="AdoMet_MTases"/>
    <property type="match status" value="1"/>
</dbReference>
<dbReference type="InterPro" id="IPR000682">
    <property type="entry name" value="PCMT"/>
</dbReference>
<keyword evidence="8" id="KW-0949">S-adenosyl-L-methionine</keyword>
<protein>
    <recommendedName>
        <fullName evidence="4">Protein-L-isoaspartate O-methyltransferase</fullName>
        <ecNumber evidence="3">2.1.1.77</ecNumber>
    </recommendedName>
    <alternativeName>
        <fullName evidence="11">L-isoaspartyl protein carboxyl methyltransferase</fullName>
    </alternativeName>
    <alternativeName>
        <fullName evidence="9">Protein L-isoaspartyl methyltransferase</fullName>
    </alternativeName>
    <alternativeName>
        <fullName evidence="10">Protein-beta-aspartate methyltransferase</fullName>
    </alternativeName>
</protein>
<evidence type="ECO:0000313" key="13">
    <source>
        <dbReference type="EMBL" id="GAA1263870.1"/>
    </source>
</evidence>
<dbReference type="SUPFAM" id="SSF53335">
    <property type="entry name" value="S-adenosyl-L-methionine-dependent methyltransferases"/>
    <property type="match status" value="1"/>
</dbReference>
<accession>A0ABP4HJL3</accession>
<dbReference type="Pfam" id="PF01135">
    <property type="entry name" value="PCMT"/>
    <property type="match status" value="1"/>
</dbReference>
<evidence type="ECO:0000256" key="8">
    <source>
        <dbReference type="ARBA" id="ARBA00022691"/>
    </source>
</evidence>
<dbReference type="Proteomes" id="UP001500037">
    <property type="component" value="Unassembled WGS sequence"/>
</dbReference>
<name>A0ABP4HJL3_9ACTN</name>